<dbReference type="Gene3D" id="3.30.370.10">
    <property type="entry name" value="Barstar-like"/>
    <property type="match status" value="1"/>
</dbReference>
<evidence type="ECO:0000313" key="6">
    <source>
        <dbReference type="Proteomes" id="UP000187134"/>
    </source>
</evidence>
<feature type="domain" description="Barstar (barnase inhibitor)" evidence="2">
    <location>
        <begin position="1"/>
        <end position="83"/>
    </location>
</feature>
<evidence type="ECO:0000313" key="5">
    <source>
        <dbReference type="Proteomes" id="UP000069697"/>
    </source>
</evidence>
<dbReference type="InterPro" id="IPR000468">
    <property type="entry name" value="Barstar"/>
</dbReference>
<name>A0A100VKX7_PAEAM</name>
<dbReference type="AlphaFoldDB" id="A0A100VKX7"/>
<dbReference type="Pfam" id="PF01337">
    <property type="entry name" value="Barstar"/>
    <property type="match status" value="1"/>
</dbReference>
<dbReference type="RefSeq" id="WP_062834405.1">
    <property type="nucleotide sequence ID" value="NZ_BCNV01000001.1"/>
</dbReference>
<dbReference type="SUPFAM" id="SSF52038">
    <property type="entry name" value="Barstar-related"/>
    <property type="match status" value="1"/>
</dbReference>
<sequence length="91" mass="10458">MSIIQINGNDFHSKEELHQSLQNQLELDESYGGNLDALWDVLTGAVSMPLTFQWIGFEKSKEILGDYADQVMELLREVEAEIQGFTLELYY</sequence>
<organism evidence="3 5">
    <name type="scientific">Paenibacillus amylolyticus</name>
    <dbReference type="NCBI Taxonomy" id="1451"/>
    <lineage>
        <taxon>Bacteria</taxon>
        <taxon>Bacillati</taxon>
        <taxon>Bacillota</taxon>
        <taxon>Bacilli</taxon>
        <taxon>Bacillales</taxon>
        <taxon>Paenibacillaceae</taxon>
        <taxon>Paenibacillus</taxon>
    </lineage>
</organism>
<accession>A0A100VKX7</accession>
<evidence type="ECO:0000313" key="4">
    <source>
        <dbReference type="EMBL" id="OMF17953.1"/>
    </source>
</evidence>
<protein>
    <submittedName>
        <fullName evidence="4">Barnase inhibitor</fullName>
    </submittedName>
    <submittedName>
        <fullName evidence="3">Ribonuclease inhibitor-like protein</fullName>
    </submittedName>
</protein>
<gene>
    <name evidence="4" type="ORF">BK131_08425</name>
    <name evidence="3" type="ORF">PAHA3_1819</name>
</gene>
<dbReference type="EMBL" id="MRTJ01000001">
    <property type="protein sequence ID" value="OMF17953.1"/>
    <property type="molecule type" value="Genomic_DNA"/>
</dbReference>
<reference evidence="5" key="2">
    <citation type="submission" date="2016-01" db="EMBL/GenBank/DDBJ databases">
        <title>Draft Genome Sequence of Paenibacillus amylolyticus Heshi-A3 that Was Isolated from Fermented Rice Bran with Aging Salted Mackerel, Which Was Named Heshiko as Traditional Fermented Seafood in Japan.</title>
        <authorList>
            <person name="Akuzawa S."/>
            <person name="Nakagawa J."/>
            <person name="Kanekatsu T."/>
            <person name="Kubota E."/>
            <person name="Ohtake R."/>
            <person name="Suzuki T."/>
            <person name="Kanesaki Y."/>
        </authorList>
    </citation>
    <scope>NUCLEOTIDE SEQUENCE [LARGE SCALE GENOMIC DNA]</scope>
    <source>
        <strain evidence="5">Heshi-A3</strain>
    </source>
</reference>
<dbReference type="OrthoDB" id="7575400at2"/>
<dbReference type="InterPro" id="IPR035905">
    <property type="entry name" value="Barstar-like_sf"/>
</dbReference>
<comment type="similarity">
    <text evidence="1">Belongs to the barstar family.</text>
</comment>
<evidence type="ECO:0000259" key="2">
    <source>
        <dbReference type="Pfam" id="PF01337"/>
    </source>
</evidence>
<dbReference type="EMBL" id="BCNV01000001">
    <property type="protein sequence ID" value="GAS81745.1"/>
    <property type="molecule type" value="Genomic_DNA"/>
</dbReference>
<reference evidence="4 6" key="3">
    <citation type="submission" date="2016-11" db="EMBL/GenBank/DDBJ databases">
        <title>Paenibacillus species isolates.</title>
        <authorList>
            <person name="Beno S.M."/>
        </authorList>
    </citation>
    <scope>NUCLEOTIDE SEQUENCE [LARGE SCALE GENOMIC DNA]</scope>
    <source>
        <strain evidence="4 6">FSL H8-0246</strain>
    </source>
</reference>
<proteinExistence type="inferred from homology"/>
<dbReference type="Proteomes" id="UP000187134">
    <property type="component" value="Unassembled WGS sequence"/>
</dbReference>
<evidence type="ECO:0000256" key="1">
    <source>
        <dbReference type="ARBA" id="ARBA00006845"/>
    </source>
</evidence>
<comment type="caution">
    <text evidence="3">The sequence shown here is derived from an EMBL/GenBank/DDBJ whole genome shotgun (WGS) entry which is preliminary data.</text>
</comment>
<reference evidence="3 5" key="1">
    <citation type="journal article" date="2016" name="Genome Announc.">
        <title>Draft Genome Sequence of Paenibacillus amylolyticus Heshi-A3, Isolated from Fermented Rice Bran in a Japanese Fermented Seafood Dish.</title>
        <authorList>
            <person name="Akuzawa S."/>
            <person name="Nagaoka J."/>
            <person name="Kanekatsu M."/>
            <person name="Kubota E."/>
            <person name="Ohtake R."/>
            <person name="Suzuki T."/>
            <person name="Kanesaki Y."/>
        </authorList>
    </citation>
    <scope>NUCLEOTIDE SEQUENCE [LARGE SCALE GENOMIC DNA]</scope>
    <source>
        <strain evidence="3 5">Heshi-A3</strain>
    </source>
</reference>
<dbReference type="Proteomes" id="UP000069697">
    <property type="component" value="Unassembled WGS sequence"/>
</dbReference>
<evidence type="ECO:0000313" key="3">
    <source>
        <dbReference type="EMBL" id="GAS81745.1"/>
    </source>
</evidence>